<dbReference type="STRING" id="36022.A0A1V2L9K0"/>
<gene>
    <name evidence="5" type="ORF">BON22_1648</name>
</gene>
<dbReference type="OMA" id="CQYFDPK"/>
<feature type="region of interest" description="Disordered" evidence="3">
    <location>
        <begin position="307"/>
        <end position="508"/>
    </location>
</feature>
<evidence type="ECO:0000259" key="4">
    <source>
        <dbReference type="SMART" id="SM00993"/>
    </source>
</evidence>
<feature type="coiled-coil region" evidence="2">
    <location>
        <begin position="250"/>
        <end position="277"/>
    </location>
</feature>
<dbReference type="InterPro" id="IPR013272">
    <property type="entry name" value="Vps72/YL1_C"/>
</dbReference>
<comment type="similarity">
    <text evidence="1">Belongs to the VPS72/YL1 family.</text>
</comment>
<evidence type="ECO:0000256" key="2">
    <source>
        <dbReference type="SAM" id="Coils"/>
    </source>
</evidence>
<dbReference type="VEuPathDB" id="FungiDB:BON22_1648"/>
<organism evidence="5 6">
    <name type="scientific">Cyberlindnera fabianii</name>
    <name type="common">Yeast</name>
    <name type="synonym">Hansenula fabianii</name>
    <dbReference type="NCBI Taxonomy" id="36022"/>
    <lineage>
        <taxon>Eukaryota</taxon>
        <taxon>Fungi</taxon>
        <taxon>Dikarya</taxon>
        <taxon>Ascomycota</taxon>
        <taxon>Saccharomycotina</taxon>
        <taxon>Saccharomycetes</taxon>
        <taxon>Phaffomycetales</taxon>
        <taxon>Phaffomycetaceae</taxon>
        <taxon>Cyberlindnera</taxon>
    </lineage>
</organism>
<feature type="compositionally biased region" description="Low complexity" evidence="3">
    <location>
        <begin position="560"/>
        <end position="573"/>
    </location>
</feature>
<feature type="compositionally biased region" description="Basic and acidic residues" evidence="3">
    <location>
        <begin position="393"/>
        <end position="416"/>
    </location>
</feature>
<evidence type="ECO:0000313" key="6">
    <source>
        <dbReference type="Proteomes" id="UP000189513"/>
    </source>
</evidence>
<dbReference type="EMBL" id="MPUK01000002">
    <property type="protein sequence ID" value="ONH68568.1"/>
    <property type="molecule type" value="Genomic_DNA"/>
</dbReference>
<feature type="region of interest" description="Disordered" evidence="3">
    <location>
        <begin position="524"/>
        <end position="636"/>
    </location>
</feature>
<comment type="caution">
    <text evidence="5">The sequence shown here is derived from an EMBL/GenBank/DDBJ whole genome shotgun (WGS) entry which is preliminary data.</text>
</comment>
<reference evidence="6" key="1">
    <citation type="journal article" date="2017" name="Genome Announc.">
        <title>Genome sequences of Cyberlindnera fabianii 65, Pichia kudriavzevii 129, and Saccharomyces cerevisiae 131 isolated from fermented masau fruits in Zimbabwe.</title>
        <authorList>
            <person name="van Rijswijck I.M.H."/>
            <person name="Derks M.F.L."/>
            <person name="Abee T."/>
            <person name="de Ridder D."/>
            <person name="Smid E.J."/>
        </authorList>
    </citation>
    <scope>NUCLEOTIDE SEQUENCE [LARGE SCALE GENOMIC DNA]</scope>
    <source>
        <strain evidence="6">65</strain>
    </source>
</reference>
<protein>
    <submittedName>
        <fullName evidence="5">Vacuolar protein sorting-associated protein 72</fullName>
    </submittedName>
</protein>
<keyword evidence="6" id="KW-1185">Reference proteome</keyword>
<feature type="domain" description="Vps72/YL1 C-terminal" evidence="4">
    <location>
        <begin position="759"/>
        <end position="788"/>
    </location>
</feature>
<dbReference type="Proteomes" id="UP000189513">
    <property type="component" value="Unassembled WGS sequence"/>
</dbReference>
<keyword evidence="2" id="KW-0175">Coiled coil</keyword>
<feature type="compositionally biased region" description="Acidic residues" evidence="3">
    <location>
        <begin position="112"/>
        <end position="134"/>
    </location>
</feature>
<feature type="region of interest" description="Disordered" evidence="3">
    <location>
        <begin position="1"/>
        <end position="198"/>
    </location>
</feature>
<feature type="compositionally biased region" description="Polar residues" evidence="3">
    <location>
        <begin position="351"/>
        <end position="372"/>
    </location>
</feature>
<accession>A0A1V2L9K0</accession>
<feature type="compositionally biased region" description="Basic residues" evidence="3">
    <location>
        <begin position="307"/>
        <end position="317"/>
    </location>
</feature>
<feature type="compositionally biased region" description="Low complexity" evidence="3">
    <location>
        <begin position="597"/>
        <end position="607"/>
    </location>
</feature>
<evidence type="ECO:0000256" key="1">
    <source>
        <dbReference type="ARBA" id="ARBA00006832"/>
    </source>
</evidence>
<dbReference type="InterPro" id="IPR046757">
    <property type="entry name" value="YL1_N"/>
</dbReference>
<feature type="compositionally biased region" description="Basic and acidic residues" evidence="3">
    <location>
        <begin position="433"/>
        <end position="468"/>
    </location>
</feature>
<feature type="compositionally biased region" description="Basic and acidic residues" evidence="3">
    <location>
        <begin position="318"/>
        <end position="337"/>
    </location>
</feature>
<proteinExistence type="inferred from homology"/>
<feature type="compositionally biased region" description="Acidic residues" evidence="3">
    <location>
        <begin position="417"/>
        <end position="432"/>
    </location>
</feature>
<feature type="compositionally biased region" description="Acidic residues" evidence="3">
    <location>
        <begin position="86"/>
        <end position="105"/>
    </location>
</feature>
<dbReference type="SMART" id="SM00993">
    <property type="entry name" value="YL1_C"/>
    <property type="match status" value="1"/>
</dbReference>
<dbReference type="Pfam" id="PF08265">
    <property type="entry name" value="YL1_C"/>
    <property type="match status" value="1"/>
</dbReference>
<dbReference type="PANTHER" id="PTHR13275:SF4">
    <property type="entry name" value="VACUOLAR PROTEIN SORTING-ASSOCIATED PROTEIN 72 HOMOLOG"/>
    <property type="match status" value="1"/>
</dbReference>
<feature type="compositionally biased region" description="Basic and acidic residues" evidence="3">
    <location>
        <begin position="575"/>
        <end position="594"/>
    </location>
</feature>
<feature type="compositionally biased region" description="Basic and acidic residues" evidence="3">
    <location>
        <begin position="480"/>
        <end position="490"/>
    </location>
</feature>
<name>A0A1V2L9K0_CYBFA</name>
<dbReference type="GO" id="GO:0005634">
    <property type="term" value="C:nucleus"/>
    <property type="evidence" value="ECO:0007669"/>
    <property type="project" value="TreeGrafter"/>
</dbReference>
<feature type="compositionally biased region" description="Basic and acidic residues" evidence="3">
    <location>
        <begin position="135"/>
        <end position="144"/>
    </location>
</feature>
<evidence type="ECO:0000313" key="5">
    <source>
        <dbReference type="EMBL" id="ONH68568.1"/>
    </source>
</evidence>
<feature type="compositionally biased region" description="Acidic residues" evidence="3">
    <location>
        <begin position="29"/>
        <end position="69"/>
    </location>
</feature>
<dbReference type="PANTHER" id="PTHR13275">
    <property type="entry name" value="YL-1 PROTEIN TRANSCRIPTION FACTOR-LIKE 1"/>
    <property type="match status" value="1"/>
</dbReference>
<dbReference type="Pfam" id="PF05764">
    <property type="entry name" value="YL1"/>
    <property type="match status" value="1"/>
</dbReference>
<feature type="compositionally biased region" description="Basic and acidic residues" evidence="3">
    <location>
        <begin position="611"/>
        <end position="623"/>
    </location>
</feature>
<feature type="compositionally biased region" description="Basic residues" evidence="3">
    <location>
        <begin position="145"/>
        <end position="157"/>
    </location>
</feature>
<sequence length="819" mass="92932">MEEDLLVNTRKRRSNAGSRLKQLLSAEERPDEDDDVDLLFVEDDNDGEYQSASDEEPEEASEAEQESQSDTDAPLKKKRRSREATVEADDEDVQEGEDEGEDEGDTTTSSEAEPEDNDEMFSDSSEESSEEDSDAGEKELQKAERAKKRERQKKQKHQIPAIKKASTTLRKPKRVYEAPKADTLLSESRRQSSRQTAVQNKLDLVEKLKEEEQRRSSLKPVQKIEYVEMTQEERLAEAIETEKYNISTLNKYQEQEVDRAKRRREMMMNKRRKLTDVMTIKSCIKFVEIEEEREYEKFLLTRDVMKKKDRRGRKSEKQKREEEEERLKAAKMRERWEMLNNPEKSYLVQDITPQEETGTSLETTPQVETGDQTNEEKGKQDGDNNDATLTGVEVKKEAVEEIDKEKEQTKEEKKDEELEEKQEEKQEEEEKKEEEKQEEEKKEEEKKEGEEDENVHEKENEDQKREDTATLTPENATPPKLEDKVERAASEAEGEALIGLSPGSDDDEVILAKPDSFAVEVIKTEQANDTPENSEVAMKEASAERSSTTVDASGDVAMIDADATPDATPGATAEVNKDESTEGTDKETDVKMEDAATDIPTPATDATPEVKTVKFADEEEARKPIVTKPTPPPPPPKIIYEGPKQKVGANFIAFENSYKIPRLRGILFGEQSLLGAHRRTTEVEPLVRIRQDPSLTTTSLDPSSSLKLPDLSVLDSFPEFGNFEKVHREVRTVETVKDTKIVLKTEAPTGIYLPSGQKKMCLITGKPAMYFDPKTGMPYADVESYKVIKEIQDGTWMWGQGGYVATYHAKGVPPGFADS</sequence>
<dbReference type="AlphaFoldDB" id="A0A1V2L9K0"/>
<evidence type="ECO:0000256" key="3">
    <source>
        <dbReference type="SAM" id="MobiDB-lite"/>
    </source>
</evidence>